<sequence>TCFIVAENSSRIQKKGQELILCRKCGADVADSYYLFSKESPGAHKIEYQNLFGRKNVTVQTLVNPFGVPFKIVTAEKARCARMGKLHETWSRHRDQWLRRCGLHADFTELTACVGGELDRHEGSAVHRRYFYITLLREPVARYLSEYRHVKRGATWKGSRHWCQGRTATAGEVPPCYTGESWRGVTLEEFASCPWNLANNRQTRMLADLALVGCYNGTLRHRSAETDRVLLASAKRNLAAMAYFGLTEFQKRGDYTIDEILNDKVAWKHPAPLSSLTR</sequence>
<dbReference type="PANTHER" id="PTHR12812">
    <property type="entry name" value="HEPARAN SULFATE 6-O-SULFOTRANSFERASE 3"/>
    <property type="match status" value="1"/>
</dbReference>
<reference evidence="9" key="1">
    <citation type="submission" date="2022-03" db="EMBL/GenBank/DDBJ databases">
        <authorList>
            <person name="Lindestad O."/>
        </authorList>
    </citation>
    <scope>NUCLEOTIDE SEQUENCE</scope>
</reference>
<keyword evidence="10" id="KW-1185">Reference proteome</keyword>
<evidence type="ECO:0000313" key="10">
    <source>
        <dbReference type="Proteomes" id="UP000838756"/>
    </source>
</evidence>
<evidence type="ECO:0000256" key="8">
    <source>
        <dbReference type="RuleBase" id="RU364122"/>
    </source>
</evidence>
<feature type="non-terminal residue" evidence="9">
    <location>
        <position position="1"/>
    </location>
</feature>
<evidence type="ECO:0000256" key="1">
    <source>
        <dbReference type="ARBA" id="ARBA00004167"/>
    </source>
</evidence>
<dbReference type="AlphaFoldDB" id="A0A8S4R4C9"/>
<accession>A0A8S4R4C9</accession>
<keyword evidence="3 8" id="KW-0808">Transferase</keyword>
<dbReference type="Pfam" id="PF03567">
    <property type="entry name" value="Sulfotransfer_2"/>
    <property type="match status" value="1"/>
</dbReference>
<keyword evidence="5" id="KW-1133">Transmembrane helix</keyword>
<dbReference type="PANTHER" id="PTHR12812:SF0">
    <property type="entry name" value="HEPARAN-SULFATE 6-O-SULFOTRANSFERASE"/>
    <property type="match status" value="1"/>
</dbReference>
<evidence type="ECO:0000256" key="4">
    <source>
        <dbReference type="ARBA" id="ARBA00022692"/>
    </source>
</evidence>
<protein>
    <recommendedName>
        <fullName evidence="8">Heparan-sulfate 6-O-sulfotransferase</fullName>
        <ecNumber evidence="8">2.8.2.-</ecNumber>
    </recommendedName>
</protein>
<dbReference type="EC" id="2.8.2.-" evidence="8"/>
<name>A0A8S4R4C9_9NEOP</name>
<dbReference type="Proteomes" id="UP000838756">
    <property type="component" value="Unassembled WGS sequence"/>
</dbReference>
<dbReference type="EMBL" id="CAKXAJ010024731">
    <property type="protein sequence ID" value="CAH2229597.1"/>
    <property type="molecule type" value="Genomic_DNA"/>
</dbReference>
<keyword evidence="8" id="KW-0735">Signal-anchor</keyword>
<comment type="caution">
    <text evidence="9">The sequence shown here is derived from an EMBL/GenBank/DDBJ whole genome shotgun (WGS) entry which is preliminary data.</text>
</comment>
<comment type="catalytic activity">
    <reaction evidence="8">
        <text>alpha-D-glucosaminyl-[heparan sulfate](n) + 3'-phosphoadenylyl sulfate = 6-sulfo-alpha-D-glucosaminyl-[heparan sulfate](n) + adenosine 3',5'-bisphosphate + H(+)</text>
        <dbReference type="Rhea" id="RHEA:56604"/>
        <dbReference type="Rhea" id="RHEA-COMP:9830"/>
        <dbReference type="Rhea" id="RHEA-COMP:14621"/>
        <dbReference type="ChEBI" id="CHEBI:15378"/>
        <dbReference type="ChEBI" id="CHEBI:58339"/>
        <dbReference type="ChEBI" id="CHEBI:58343"/>
        <dbReference type="ChEBI" id="CHEBI:58388"/>
        <dbReference type="ChEBI" id="CHEBI:140604"/>
    </reaction>
</comment>
<comment type="function">
    <text evidence="8">6-O-sulfation enzyme which catalyzes the transfer of sulfate from 3'-phosphoadenosine 5'-phosphosulfate (PAPS) to position 6 of the N-sulfoglucosamine residue (GlcNS) of heparan sulfate.</text>
</comment>
<evidence type="ECO:0000256" key="3">
    <source>
        <dbReference type="ARBA" id="ARBA00022679"/>
    </source>
</evidence>
<comment type="subcellular location">
    <subcellularLocation>
        <location evidence="1">Membrane</location>
        <topology evidence="1">Single-pass membrane protein</topology>
    </subcellularLocation>
    <subcellularLocation>
        <location evidence="8">Membrane</location>
        <topology evidence="8">Single-pass type II membrane protein</topology>
    </subcellularLocation>
</comment>
<dbReference type="InterPro" id="IPR027417">
    <property type="entry name" value="P-loop_NTPase"/>
</dbReference>
<evidence type="ECO:0000313" key="9">
    <source>
        <dbReference type="EMBL" id="CAH2229597.1"/>
    </source>
</evidence>
<dbReference type="InterPro" id="IPR005331">
    <property type="entry name" value="Sulfotransferase"/>
</dbReference>
<evidence type="ECO:0000256" key="7">
    <source>
        <dbReference type="ARBA" id="ARBA00023180"/>
    </source>
</evidence>
<evidence type="ECO:0000256" key="6">
    <source>
        <dbReference type="ARBA" id="ARBA00023136"/>
    </source>
</evidence>
<gene>
    <name evidence="9" type="primary">jg27429</name>
    <name evidence="9" type="ORF">PAEG_LOCUS9025</name>
</gene>
<dbReference type="GO" id="GO:0016020">
    <property type="term" value="C:membrane"/>
    <property type="evidence" value="ECO:0007669"/>
    <property type="project" value="UniProtKB-SubCell"/>
</dbReference>
<proteinExistence type="inferred from homology"/>
<organism evidence="9 10">
    <name type="scientific">Pararge aegeria aegeria</name>
    <dbReference type="NCBI Taxonomy" id="348720"/>
    <lineage>
        <taxon>Eukaryota</taxon>
        <taxon>Metazoa</taxon>
        <taxon>Ecdysozoa</taxon>
        <taxon>Arthropoda</taxon>
        <taxon>Hexapoda</taxon>
        <taxon>Insecta</taxon>
        <taxon>Pterygota</taxon>
        <taxon>Neoptera</taxon>
        <taxon>Endopterygota</taxon>
        <taxon>Lepidoptera</taxon>
        <taxon>Glossata</taxon>
        <taxon>Ditrysia</taxon>
        <taxon>Papilionoidea</taxon>
        <taxon>Nymphalidae</taxon>
        <taxon>Satyrinae</taxon>
        <taxon>Satyrini</taxon>
        <taxon>Parargina</taxon>
        <taxon>Pararge</taxon>
    </lineage>
</organism>
<dbReference type="OrthoDB" id="406981at2759"/>
<evidence type="ECO:0000256" key="2">
    <source>
        <dbReference type="ARBA" id="ARBA00010109"/>
    </source>
</evidence>
<dbReference type="GO" id="GO:0017095">
    <property type="term" value="F:heparan sulfate 6-sulfotransferase activity"/>
    <property type="evidence" value="ECO:0007669"/>
    <property type="project" value="TreeGrafter"/>
</dbReference>
<comment type="similarity">
    <text evidence="2 8">Belongs to the sulfotransferase 6 family.</text>
</comment>
<keyword evidence="4" id="KW-0812">Transmembrane</keyword>
<keyword evidence="7" id="KW-0325">Glycoprotein</keyword>
<keyword evidence="6 8" id="KW-0472">Membrane</keyword>
<dbReference type="Gene3D" id="3.40.50.300">
    <property type="entry name" value="P-loop containing nucleotide triphosphate hydrolases"/>
    <property type="match status" value="1"/>
</dbReference>
<evidence type="ECO:0000256" key="5">
    <source>
        <dbReference type="ARBA" id="ARBA00022989"/>
    </source>
</evidence>
<dbReference type="InterPro" id="IPR010635">
    <property type="entry name" value="Heparan_SO4-6-sulfoTrfase"/>
</dbReference>